<accession>A0AAD5UH18</accession>
<evidence type="ECO:0000313" key="3">
    <source>
        <dbReference type="EMBL" id="KAJ3257971.1"/>
    </source>
</evidence>
<gene>
    <name evidence="3" type="ORF">HK103_004105</name>
</gene>
<reference evidence="3" key="1">
    <citation type="submission" date="2020-05" db="EMBL/GenBank/DDBJ databases">
        <title>Phylogenomic resolution of chytrid fungi.</title>
        <authorList>
            <person name="Stajich J.E."/>
            <person name="Amses K."/>
            <person name="Simmons R."/>
            <person name="Seto K."/>
            <person name="Myers J."/>
            <person name="Bonds A."/>
            <person name="Quandt C.A."/>
            <person name="Barry K."/>
            <person name="Liu P."/>
            <person name="Grigoriev I."/>
            <person name="Longcore J.E."/>
            <person name="James T.Y."/>
        </authorList>
    </citation>
    <scope>NUCLEOTIDE SEQUENCE</scope>
    <source>
        <strain evidence="3">PLAUS21</strain>
    </source>
</reference>
<evidence type="ECO:0000256" key="2">
    <source>
        <dbReference type="SAM" id="SignalP"/>
    </source>
</evidence>
<feature type="region of interest" description="Disordered" evidence="1">
    <location>
        <begin position="41"/>
        <end position="70"/>
    </location>
</feature>
<evidence type="ECO:0000256" key="1">
    <source>
        <dbReference type="SAM" id="MobiDB-lite"/>
    </source>
</evidence>
<keyword evidence="4" id="KW-1185">Reference proteome</keyword>
<sequence length="125" mass="13301">MFKILTVLLFALSQALPQNIPIQVNGKEVAQVINGVITIEDGSGNQNQNNNTGSNNGGNGQNTQVAQSLVNPTRTLQQDIENLANDVQNIKPKTAADTAKLNSILAQLASIDTRFDDLTSDLLSA</sequence>
<feature type="chain" id="PRO_5041996712" evidence="2">
    <location>
        <begin position="18"/>
        <end position="125"/>
    </location>
</feature>
<feature type="compositionally biased region" description="Low complexity" evidence="1">
    <location>
        <begin position="42"/>
        <end position="54"/>
    </location>
</feature>
<comment type="caution">
    <text evidence="3">The sequence shown here is derived from an EMBL/GenBank/DDBJ whole genome shotgun (WGS) entry which is preliminary data.</text>
</comment>
<keyword evidence="2" id="KW-0732">Signal</keyword>
<proteinExistence type="predicted"/>
<feature type="signal peptide" evidence="2">
    <location>
        <begin position="1"/>
        <end position="17"/>
    </location>
</feature>
<protein>
    <submittedName>
        <fullName evidence="3">Uncharacterized protein</fullName>
    </submittedName>
</protein>
<dbReference type="Proteomes" id="UP001210925">
    <property type="component" value="Unassembled WGS sequence"/>
</dbReference>
<organism evidence="3 4">
    <name type="scientific">Boothiomyces macroporosus</name>
    <dbReference type="NCBI Taxonomy" id="261099"/>
    <lineage>
        <taxon>Eukaryota</taxon>
        <taxon>Fungi</taxon>
        <taxon>Fungi incertae sedis</taxon>
        <taxon>Chytridiomycota</taxon>
        <taxon>Chytridiomycota incertae sedis</taxon>
        <taxon>Chytridiomycetes</taxon>
        <taxon>Rhizophydiales</taxon>
        <taxon>Terramycetaceae</taxon>
        <taxon>Boothiomyces</taxon>
    </lineage>
</organism>
<evidence type="ECO:0000313" key="4">
    <source>
        <dbReference type="Proteomes" id="UP001210925"/>
    </source>
</evidence>
<dbReference type="EMBL" id="JADGKB010000032">
    <property type="protein sequence ID" value="KAJ3257971.1"/>
    <property type="molecule type" value="Genomic_DNA"/>
</dbReference>
<name>A0AAD5UH18_9FUNG</name>
<dbReference type="AlphaFoldDB" id="A0AAD5UH18"/>